<comment type="caution">
    <text evidence="3">The sequence shown here is derived from an EMBL/GenBank/DDBJ whole genome shotgun (WGS) entry which is preliminary data.</text>
</comment>
<dbReference type="PANTHER" id="PTHR35176">
    <property type="entry name" value="HEME OXYGENASE HI_0854-RELATED"/>
    <property type="match status" value="1"/>
</dbReference>
<dbReference type="InterPro" id="IPR011576">
    <property type="entry name" value="Pyridox_Oxase_N"/>
</dbReference>
<evidence type="ECO:0000313" key="4">
    <source>
        <dbReference type="Proteomes" id="UP000579250"/>
    </source>
</evidence>
<dbReference type="NCBIfam" id="TIGR03668">
    <property type="entry name" value="Rv0121_F420"/>
    <property type="match status" value="1"/>
</dbReference>
<dbReference type="Proteomes" id="UP000579250">
    <property type="component" value="Unassembled WGS sequence"/>
</dbReference>
<proteinExistence type="predicted"/>
<dbReference type="InterPro" id="IPR012349">
    <property type="entry name" value="Split_barrel_FMN-bd"/>
</dbReference>
<dbReference type="Pfam" id="PF01243">
    <property type="entry name" value="PNPOx_N"/>
    <property type="match status" value="1"/>
</dbReference>
<keyword evidence="4" id="KW-1185">Reference proteome</keyword>
<reference evidence="3 4" key="1">
    <citation type="submission" date="2020-04" db="EMBL/GenBank/DDBJ databases">
        <title>MicrobeNet Type strains.</title>
        <authorList>
            <person name="Nicholson A.C."/>
        </authorList>
    </citation>
    <scope>NUCLEOTIDE SEQUENCE [LARGE SCALE GENOMIC DNA]</scope>
    <source>
        <strain evidence="3 4">ATCC BAA-277</strain>
    </source>
</reference>
<dbReference type="GO" id="GO:0016627">
    <property type="term" value="F:oxidoreductase activity, acting on the CH-CH group of donors"/>
    <property type="evidence" value="ECO:0007669"/>
    <property type="project" value="TreeGrafter"/>
</dbReference>
<dbReference type="PANTHER" id="PTHR35176:SF2">
    <property type="entry name" value="F420H(2)-DEPENDENT REDUCTASE RV1155"/>
    <property type="match status" value="1"/>
</dbReference>
<dbReference type="AlphaFoldDB" id="A0A846Z6L0"/>
<dbReference type="RefSeq" id="WP_067635501.1">
    <property type="nucleotide sequence ID" value="NZ_JAAXPI010000029.1"/>
</dbReference>
<feature type="domain" description="Pyridoxamine 5'-phosphate oxidase N-terminal" evidence="2">
    <location>
        <begin position="6"/>
        <end position="136"/>
    </location>
</feature>
<dbReference type="SUPFAM" id="SSF50475">
    <property type="entry name" value="FMN-binding split barrel"/>
    <property type="match status" value="1"/>
</dbReference>
<evidence type="ECO:0000259" key="2">
    <source>
        <dbReference type="Pfam" id="PF01243"/>
    </source>
</evidence>
<name>A0A846Z6L0_9ACTN</name>
<dbReference type="Gene3D" id="2.30.110.10">
    <property type="entry name" value="Electron Transport, Fmn-binding Protein, Chain A"/>
    <property type="match status" value="1"/>
</dbReference>
<organism evidence="3 4">
    <name type="scientific">Actinomadura latina</name>
    <dbReference type="NCBI Taxonomy" id="163603"/>
    <lineage>
        <taxon>Bacteria</taxon>
        <taxon>Bacillati</taxon>
        <taxon>Actinomycetota</taxon>
        <taxon>Actinomycetes</taxon>
        <taxon>Streptosporangiales</taxon>
        <taxon>Thermomonosporaceae</taxon>
        <taxon>Actinomadura</taxon>
    </lineage>
</organism>
<dbReference type="InterPro" id="IPR019967">
    <property type="entry name" value="F420-dep_enz_PPOX_Rv0121"/>
</dbReference>
<evidence type="ECO:0000256" key="1">
    <source>
        <dbReference type="ARBA" id="ARBA00023002"/>
    </source>
</evidence>
<evidence type="ECO:0000313" key="3">
    <source>
        <dbReference type="EMBL" id="NKZ06043.1"/>
    </source>
</evidence>
<keyword evidence="1" id="KW-0560">Oxidoreductase</keyword>
<protein>
    <submittedName>
        <fullName evidence="3">TIGR03668 family PPOX class F420-dependent oxidoreductase</fullName>
    </submittedName>
</protein>
<dbReference type="GO" id="GO:0070967">
    <property type="term" value="F:coenzyme F420 binding"/>
    <property type="evidence" value="ECO:0007669"/>
    <property type="project" value="TreeGrafter"/>
</dbReference>
<dbReference type="EMBL" id="JAAXPI010000029">
    <property type="protein sequence ID" value="NKZ06043.1"/>
    <property type="molecule type" value="Genomic_DNA"/>
</dbReference>
<dbReference type="InterPro" id="IPR052019">
    <property type="entry name" value="F420H2_bilvrd_red/Heme_oxyg"/>
</dbReference>
<gene>
    <name evidence="3" type="ORF">HGB48_20150</name>
</gene>
<dbReference type="GO" id="GO:0005829">
    <property type="term" value="C:cytosol"/>
    <property type="evidence" value="ECO:0007669"/>
    <property type="project" value="TreeGrafter"/>
</dbReference>
<sequence>MPKLSPDEARRLLTTVPVVRLATVGDDGRPHLVPVTFAVHRGSVYTAVDHKPKSTRDLRRLANIRANPRVALLADHYEDDWTRLWWVRVDGRASIVEDPARMADPVRLLTGRYAQYRGRPPEGPVIAITIDTWTGWSAS</sequence>
<accession>A0A846Z6L0</accession>